<dbReference type="SUPFAM" id="SSF47384">
    <property type="entry name" value="Homodimeric domain of signal transducing histidine kinase"/>
    <property type="match status" value="1"/>
</dbReference>
<keyword evidence="5" id="KW-0808">Transferase</keyword>
<dbReference type="Pfam" id="PF02518">
    <property type="entry name" value="HATPase_c"/>
    <property type="match status" value="1"/>
</dbReference>
<keyword evidence="9" id="KW-0472">Membrane</keyword>
<proteinExistence type="predicted"/>
<evidence type="ECO:0000256" key="7">
    <source>
        <dbReference type="ARBA" id="ARBA00022777"/>
    </source>
</evidence>
<protein>
    <recommendedName>
        <fullName evidence="3">histidine kinase</fullName>
        <ecNumber evidence="3">2.7.13.3</ecNumber>
    </recommendedName>
</protein>
<sequence>MTPRFSIATRITLIVFSAVLAVWIVSLGFYYRSQDGEREGMPPAPSQVAAMADLLERLSGRERELALAAFGSEYLGVRLEAADIPSAPNENPPARAAMREAYGAALGGRPVTIVSPVVERPRSLLSLLMPGVTGPPTLRITLSTGETLVIASRSPVLVTSFGLPVGFAAGLVGTLIALVALLVMHRATRPLMRLAVAFDAMDLSGDPLPLPASRTHPPEIQALINAYNRLQARLSQLLRARMALLGGISHDVRTFATRLRLRADHIPEGVHRERAIADIAAMILLLDDALLASRTGAGELAQEMVELAELLRLEVDDRRGAGMPVDLRLSGAARGATVLGDRLALRRIAANLIDNAIAYGHAAHLVLHADEPLLTLTVDDEGTGVAPELRDLLFEPFVRAENSRSRRTGGAGLGLAIARSLVEGHGGTIAVDDAPDGGARFTVKLPRFAAV</sequence>
<dbReference type="PROSITE" id="PS50885">
    <property type="entry name" value="HAMP"/>
    <property type="match status" value="1"/>
</dbReference>
<evidence type="ECO:0000256" key="5">
    <source>
        <dbReference type="ARBA" id="ARBA00022679"/>
    </source>
</evidence>
<evidence type="ECO:0000256" key="3">
    <source>
        <dbReference type="ARBA" id="ARBA00012438"/>
    </source>
</evidence>
<keyword evidence="9" id="KW-0812">Transmembrane</keyword>
<evidence type="ECO:0000259" key="10">
    <source>
        <dbReference type="PROSITE" id="PS50109"/>
    </source>
</evidence>
<dbReference type="InterPro" id="IPR036097">
    <property type="entry name" value="HisK_dim/P_sf"/>
</dbReference>
<dbReference type="InterPro" id="IPR050980">
    <property type="entry name" value="2C_sensor_his_kinase"/>
</dbReference>
<dbReference type="SUPFAM" id="SSF55874">
    <property type="entry name" value="ATPase domain of HSP90 chaperone/DNA topoisomerase II/histidine kinase"/>
    <property type="match status" value="1"/>
</dbReference>
<evidence type="ECO:0000256" key="2">
    <source>
        <dbReference type="ARBA" id="ARBA00004370"/>
    </source>
</evidence>
<evidence type="ECO:0000256" key="9">
    <source>
        <dbReference type="SAM" id="Phobius"/>
    </source>
</evidence>
<dbReference type="Proteomes" id="UP000199468">
    <property type="component" value="Unassembled WGS sequence"/>
</dbReference>
<keyword evidence="8" id="KW-0067">ATP-binding</keyword>
<evidence type="ECO:0000313" key="13">
    <source>
        <dbReference type="Proteomes" id="UP000199468"/>
    </source>
</evidence>
<keyword evidence="4" id="KW-0597">Phosphoprotein</keyword>
<evidence type="ECO:0000256" key="8">
    <source>
        <dbReference type="ARBA" id="ARBA00022840"/>
    </source>
</evidence>
<keyword evidence="9" id="KW-1133">Transmembrane helix</keyword>
<dbReference type="InterPro" id="IPR005467">
    <property type="entry name" value="His_kinase_dom"/>
</dbReference>
<dbReference type="Gene3D" id="1.10.287.130">
    <property type="match status" value="1"/>
</dbReference>
<accession>A0ABY0P180</accession>
<dbReference type="EC" id="2.7.13.3" evidence="3"/>
<comment type="catalytic activity">
    <reaction evidence="1">
        <text>ATP + protein L-histidine = ADP + protein N-phospho-L-histidine.</text>
        <dbReference type="EC" id="2.7.13.3"/>
    </reaction>
</comment>
<dbReference type="Gene3D" id="3.30.565.10">
    <property type="entry name" value="Histidine kinase-like ATPase, C-terminal domain"/>
    <property type="match status" value="1"/>
</dbReference>
<feature type="transmembrane region" description="Helical" evidence="9">
    <location>
        <begin position="12"/>
        <end position="31"/>
    </location>
</feature>
<keyword evidence="13" id="KW-1185">Reference proteome</keyword>
<evidence type="ECO:0000256" key="1">
    <source>
        <dbReference type="ARBA" id="ARBA00000085"/>
    </source>
</evidence>
<keyword evidence="6" id="KW-0547">Nucleotide-binding</keyword>
<comment type="caution">
    <text evidence="12">The sequence shown here is derived from an EMBL/GenBank/DDBJ whole genome shotgun (WGS) entry which is preliminary data.</text>
</comment>
<keyword evidence="7 12" id="KW-0418">Kinase</keyword>
<dbReference type="SMART" id="SM00304">
    <property type="entry name" value="HAMP"/>
    <property type="match status" value="1"/>
</dbReference>
<dbReference type="PANTHER" id="PTHR44936:SF10">
    <property type="entry name" value="SENSOR PROTEIN RSTB"/>
    <property type="match status" value="1"/>
</dbReference>
<evidence type="ECO:0000256" key="6">
    <source>
        <dbReference type="ARBA" id="ARBA00022741"/>
    </source>
</evidence>
<dbReference type="InterPro" id="IPR036890">
    <property type="entry name" value="HATPase_C_sf"/>
</dbReference>
<dbReference type="InterPro" id="IPR003660">
    <property type="entry name" value="HAMP_dom"/>
</dbReference>
<dbReference type="PANTHER" id="PTHR44936">
    <property type="entry name" value="SENSOR PROTEIN CREC"/>
    <property type="match status" value="1"/>
</dbReference>
<dbReference type="InterPro" id="IPR003594">
    <property type="entry name" value="HATPase_dom"/>
</dbReference>
<dbReference type="RefSeq" id="WP_061968591.1">
    <property type="nucleotide sequence ID" value="NZ_FNBZ01000004.1"/>
</dbReference>
<reference evidence="12 13" key="1">
    <citation type="submission" date="2016-10" db="EMBL/GenBank/DDBJ databases">
        <authorList>
            <person name="Varghese N."/>
            <person name="Submissions S."/>
        </authorList>
    </citation>
    <scope>NUCLEOTIDE SEQUENCE [LARGE SCALE GENOMIC DNA]</scope>
    <source>
        <strain evidence="12 13">DSM 26672</strain>
    </source>
</reference>
<dbReference type="GO" id="GO:0016301">
    <property type="term" value="F:kinase activity"/>
    <property type="evidence" value="ECO:0007669"/>
    <property type="project" value="UniProtKB-KW"/>
</dbReference>
<feature type="domain" description="Histidine kinase" evidence="10">
    <location>
        <begin position="247"/>
        <end position="449"/>
    </location>
</feature>
<feature type="transmembrane region" description="Helical" evidence="9">
    <location>
        <begin position="161"/>
        <end position="184"/>
    </location>
</feature>
<name>A0ABY0P180_9HYPH</name>
<comment type="subcellular location">
    <subcellularLocation>
        <location evidence="2">Membrane</location>
    </subcellularLocation>
</comment>
<dbReference type="SMART" id="SM00387">
    <property type="entry name" value="HATPase_c"/>
    <property type="match status" value="1"/>
</dbReference>
<evidence type="ECO:0000256" key="4">
    <source>
        <dbReference type="ARBA" id="ARBA00022553"/>
    </source>
</evidence>
<dbReference type="PROSITE" id="PS50109">
    <property type="entry name" value="HIS_KIN"/>
    <property type="match status" value="1"/>
</dbReference>
<evidence type="ECO:0000259" key="11">
    <source>
        <dbReference type="PROSITE" id="PS50885"/>
    </source>
</evidence>
<evidence type="ECO:0000313" key="12">
    <source>
        <dbReference type="EMBL" id="SDG60061.1"/>
    </source>
</evidence>
<dbReference type="PRINTS" id="PR00344">
    <property type="entry name" value="BCTRLSENSOR"/>
</dbReference>
<organism evidence="12 13">
    <name type="scientific">Bosea robiniae</name>
    <dbReference type="NCBI Taxonomy" id="1036780"/>
    <lineage>
        <taxon>Bacteria</taxon>
        <taxon>Pseudomonadati</taxon>
        <taxon>Pseudomonadota</taxon>
        <taxon>Alphaproteobacteria</taxon>
        <taxon>Hyphomicrobiales</taxon>
        <taxon>Boseaceae</taxon>
        <taxon>Bosea</taxon>
    </lineage>
</organism>
<dbReference type="InterPro" id="IPR004358">
    <property type="entry name" value="Sig_transdc_His_kin-like_C"/>
</dbReference>
<dbReference type="EMBL" id="FNBZ01000004">
    <property type="protein sequence ID" value="SDG60061.1"/>
    <property type="molecule type" value="Genomic_DNA"/>
</dbReference>
<feature type="domain" description="HAMP" evidence="11">
    <location>
        <begin position="185"/>
        <end position="239"/>
    </location>
</feature>
<gene>
    <name evidence="12" type="ORF">SAMN05421844_104456</name>
</gene>